<evidence type="ECO:0000256" key="1">
    <source>
        <dbReference type="ARBA" id="ARBA00004725"/>
    </source>
</evidence>
<dbReference type="PANTHER" id="PTHR19278">
    <property type="entry name" value="OROTATE PHOSPHORIBOSYLTRANSFERASE"/>
    <property type="match status" value="1"/>
</dbReference>
<dbReference type="GO" id="GO:0019856">
    <property type="term" value="P:pyrimidine nucleobase biosynthetic process"/>
    <property type="evidence" value="ECO:0007669"/>
    <property type="project" value="TreeGrafter"/>
</dbReference>
<dbReference type="Proteomes" id="UP000053555">
    <property type="component" value="Unassembled WGS sequence"/>
</dbReference>
<dbReference type="GO" id="GO:0004590">
    <property type="term" value="F:orotidine-5'-phosphate decarboxylase activity"/>
    <property type="evidence" value="ECO:0007669"/>
    <property type="project" value="TreeGrafter"/>
</dbReference>
<evidence type="ECO:0000313" key="4">
    <source>
        <dbReference type="EMBL" id="KHN19065.1"/>
    </source>
</evidence>
<reference evidence="4" key="1">
    <citation type="submission" date="2014-07" db="EMBL/GenBank/DDBJ databases">
        <title>Identification of a novel salt tolerance gene in wild soybean by whole-genome sequencing.</title>
        <authorList>
            <person name="Lam H.-M."/>
            <person name="Qi X."/>
            <person name="Li M.-W."/>
            <person name="Liu X."/>
            <person name="Xie M."/>
            <person name="Ni M."/>
            <person name="Xu X."/>
        </authorList>
    </citation>
    <scope>NUCLEOTIDE SEQUENCE [LARGE SCALE GENOMIC DNA]</scope>
    <source>
        <tissue evidence="4">Root</tissue>
    </source>
</reference>
<feature type="compositionally biased region" description="Pro residues" evidence="3">
    <location>
        <begin position="79"/>
        <end position="91"/>
    </location>
</feature>
<evidence type="ECO:0000256" key="2">
    <source>
        <dbReference type="ARBA" id="ARBA00022975"/>
    </source>
</evidence>
<sequence length="178" mass="19957">MALLTLLCFRLINRHFHLGRPLPLSLRTIHCHEIPYTNDAILLDDAAVVHQIHPRWVLVISAPKTRLCSVSHQRRHPSPHLPPYPSSPSKPQPKGDYAAAEIVDGLKLKGLRCGRGLLLLAEMSSAGNLAKGDYTATIVKITEDHSDFIIGFISVNPTYGQGHLYILLSFWQPLEFKW</sequence>
<gene>
    <name evidence="4" type="ORF">glysoja_029927</name>
</gene>
<keyword evidence="4" id="KW-0328">Glycosyltransferase</keyword>
<dbReference type="Gene3D" id="3.20.20.70">
    <property type="entry name" value="Aldolase class I"/>
    <property type="match status" value="1"/>
</dbReference>
<dbReference type="AlphaFoldDB" id="A0A0B2QCP8"/>
<dbReference type="InterPro" id="IPR013785">
    <property type="entry name" value="Aldolase_TIM"/>
</dbReference>
<dbReference type="PANTHER" id="PTHR19278:SF9">
    <property type="entry name" value="URIDINE 5'-MONOPHOSPHATE SYNTHASE"/>
    <property type="match status" value="1"/>
</dbReference>
<evidence type="ECO:0000256" key="3">
    <source>
        <dbReference type="SAM" id="MobiDB-lite"/>
    </source>
</evidence>
<feature type="region of interest" description="Disordered" evidence="3">
    <location>
        <begin position="71"/>
        <end position="95"/>
    </location>
</feature>
<keyword evidence="2" id="KW-0665">Pyrimidine biosynthesis</keyword>
<proteinExistence type="predicted"/>
<organism evidence="4">
    <name type="scientific">Glycine soja</name>
    <name type="common">Wild soybean</name>
    <dbReference type="NCBI Taxonomy" id="3848"/>
    <lineage>
        <taxon>Eukaryota</taxon>
        <taxon>Viridiplantae</taxon>
        <taxon>Streptophyta</taxon>
        <taxon>Embryophyta</taxon>
        <taxon>Tracheophyta</taxon>
        <taxon>Spermatophyta</taxon>
        <taxon>Magnoliopsida</taxon>
        <taxon>eudicotyledons</taxon>
        <taxon>Gunneridae</taxon>
        <taxon>Pentapetalae</taxon>
        <taxon>rosids</taxon>
        <taxon>fabids</taxon>
        <taxon>Fabales</taxon>
        <taxon>Fabaceae</taxon>
        <taxon>Papilionoideae</taxon>
        <taxon>50 kb inversion clade</taxon>
        <taxon>NPAAA clade</taxon>
        <taxon>indigoferoid/millettioid clade</taxon>
        <taxon>Phaseoleae</taxon>
        <taxon>Glycine</taxon>
        <taxon>Glycine subgen. Soja</taxon>
    </lineage>
</organism>
<dbReference type="EMBL" id="KN659486">
    <property type="protein sequence ID" value="KHN19065.1"/>
    <property type="molecule type" value="Genomic_DNA"/>
</dbReference>
<dbReference type="GO" id="GO:0006222">
    <property type="term" value="P:UMP biosynthetic process"/>
    <property type="evidence" value="ECO:0007669"/>
    <property type="project" value="TreeGrafter"/>
</dbReference>
<name>A0A0B2QCP8_GLYSO</name>
<dbReference type="GO" id="GO:0004588">
    <property type="term" value="F:orotate phosphoribosyltransferase activity"/>
    <property type="evidence" value="ECO:0007669"/>
    <property type="project" value="UniProtKB-EC"/>
</dbReference>
<keyword evidence="4" id="KW-0808">Transferase</keyword>
<dbReference type="EC" id="2.4.2.10" evidence="4"/>
<accession>A0A0B2QCP8</accession>
<comment type="pathway">
    <text evidence="1">Pyrimidine metabolism; UMP biosynthesis via de novo pathway.</text>
</comment>
<protein>
    <submittedName>
        <fullName evidence="4">Uridine 5'-monophosphate synthase</fullName>
        <ecNumber evidence="4">2.4.2.10</ecNumber>
    </submittedName>
</protein>